<feature type="region of interest" description="Disordered" evidence="1">
    <location>
        <begin position="222"/>
        <end position="260"/>
    </location>
</feature>
<reference evidence="3" key="2">
    <citation type="submission" date="2019-07" db="EMBL/GenBank/DDBJ databases">
        <authorList>
            <person name="Seetharam A."/>
            <person name="Woodhouse M."/>
            <person name="Cannon E."/>
        </authorList>
    </citation>
    <scope>NUCLEOTIDE SEQUENCE [LARGE SCALE GENOMIC DNA]</scope>
    <source>
        <strain evidence="3">cv. B73</strain>
    </source>
</reference>
<organism evidence="3 4">
    <name type="scientific">Zea mays</name>
    <name type="common">Maize</name>
    <dbReference type="NCBI Taxonomy" id="4577"/>
    <lineage>
        <taxon>Eukaryota</taxon>
        <taxon>Viridiplantae</taxon>
        <taxon>Streptophyta</taxon>
        <taxon>Embryophyta</taxon>
        <taxon>Tracheophyta</taxon>
        <taxon>Spermatophyta</taxon>
        <taxon>Magnoliopsida</taxon>
        <taxon>Liliopsida</taxon>
        <taxon>Poales</taxon>
        <taxon>Poaceae</taxon>
        <taxon>PACMAD clade</taxon>
        <taxon>Panicoideae</taxon>
        <taxon>Andropogonodae</taxon>
        <taxon>Andropogoneae</taxon>
        <taxon>Tripsacinae</taxon>
        <taxon>Zea</taxon>
    </lineage>
</organism>
<sequence length="260" mass="27256">MPPWFLVISHRLSSSSYISSHPDFSSSNLYLPSVPISSFLALSIGLVFVLTSYSTCNAAASSLISPALVVILHSNMQFGLVLLPSTDTSVVPSFLCLGRPPLLLPAAASLAQLGSRRPHVELPSAMVAGQPLRTASCAPGWLVSTDQGRLETAVAQLSTSYGGRRSLGPCRCSIHGCESTSAELPVLQLAPSSPSIPWSLRPSAREACCGGLVTRPRLHLQAATPSAPRPALTLSRPAASNPCSVSPHSTSSPSWFWSSS</sequence>
<feature type="compositionally biased region" description="Low complexity" evidence="1">
    <location>
        <begin position="240"/>
        <end position="260"/>
    </location>
</feature>
<dbReference type="InParanoid" id="A0A804MVG2"/>
<dbReference type="EnsemblPlants" id="Zm00001eb114450_T001">
    <property type="protein sequence ID" value="Zm00001eb114450_P001"/>
    <property type="gene ID" value="Zm00001eb114450"/>
</dbReference>
<proteinExistence type="predicted"/>
<reference evidence="4" key="1">
    <citation type="submission" date="2015-12" db="EMBL/GenBank/DDBJ databases">
        <title>Update maize B73 reference genome by single molecule sequencing technologies.</title>
        <authorList>
            <consortium name="Maize Genome Sequencing Project"/>
            <person name="Ware D."/>
        </authorList>
    </citation>
    <scope>NUCLEOTIDE SEQUENCE [LARGE SCALE GENOMIC DNA]</scope>
    <source>
        <strain evidence="4">cv. B73</strain>
    </source>
</reference>
<evidence type="ECO:0000313" key="4">
    <source>
        <dbReference type="Proteomes" id="UP000007305"/>
    </source>
</evidence>
<keyword evidence="2" id="KW-1133">Transmembrane helix</keyword>
<dbReference type="Gramene" id="Zm00001eb114450_T001">
    <property type="protein sequence ID" value="Zm00001eb114450_P001"/>
    <property type="gene ID" value="Zm00001eb114450"/>
</dbReference>
<protein>
    <submittedName>
        <fullName evidence="3">Uncharacterized protein</fullName>
    </submittedName>
</protein>
<dbReference type="Proteomes" id="UP000007305">
    <property type="component" value="Chromosome 2"/>
</dbReference>
<feature type="transmembrane region" description="Helical" evidence="2">
    <location>
        <begin position="29"/>
        <end position="51"/>
    </location>
</feature>
<reference evidence="3" key="3">
    <citation type="submission" date="2021-05" db="UniProtKB">
        <authorList>
            <consortium name="EnsemblPlants"/>
        </authorList>
    </citation>
    <scope>IDENTIFICATION</scope>
    <source>
        <strain evidence="3">cv. B73</strain>
    </source>
</reference>
<accession>A0A804MVG2</accession>
<dbReference type="AlphaFoldDB" id="A0A804MVG2"/>
<feature type="transmembrane region" description="Helical" evidence="2">
    <location>
        <begin position="63"/>
        <end position="83"/>
    </location>
</feature>
<keyword evidence="2" id="KW-0812">Transmembrane</keyword>
<name>A0A804MVG2_MAIZE</name>
<evidence type="ECO:0000313" key="3">
    <source>
        <dbReference type="EnsemblPlants" id="Zm00001eb114450_P001"/>
    </source>
</evidence>
<evidence type="ECO:0000256" key="1">
    <source>
        <dbReference type="SAM" id="MobiDB-lite"/>
    </source>
</evidence>
<keyword evidence="4" id="KW-1185">Reference proteome</keyword>
<evidence type="ECO:0000256" key="2">
    <source>
        <dbReference type="SAM" id="Phobius"/>
    </source>
</evidence>
<keyword evidence="2" id="KW-0472">Membrane</keyword>